<reference evidence="1 2" key="1">
    <citation type="journal article" date="2023" name="Sci. Data">
        <title>Genome assembly of the Korean intertidal mud-creeper Batillaria attramentaria.</title>
        <authorList>
            <person name="Patra A.K."/>
            <person name="Ho P.T."/>
            <person name="Jun S."/>
            <person name="Lee S.J."/>
            <person name="Kim Y."/>
            <person name="Won Y.J."/>
        </authorList>
    </citation>
    <scope>NUCLEOTIDE SEQUENCE [LARGE SCALE GENOMIC DNA]</scope>
    <source>
        <strain evidence="1">Wonlab-2016</strain>
    </source>
</reference>
<dbReference type="EMBL" id="JACVVK020000088">
    <property type="protein sequence ID" value="KAK7493928.1"/>
    <property type="molecule type" value="Genomic_DNA"/>
</dbReference>
<evidence type="ECO:0000313" key="1">
    <source>
        <dbReference type="EMBL" id="KAK7493928.1"/>
    </source>
</evidence>
<name>A0ABD0L316_9CAEN</name>
<feature type="non-terminal residue" evidence="1">
    <location>
        <position position="59"/>
    </location>
</feature>
<evidence type="ECO:0008006" key="3">
    <source>
        <dbReference type="Google" id="ProtNLM"/>
    </source>
</evidence>
<organism evidence="1 2">
    <name type="scientific">Batillaria attramentaria</name>
    <dbReference type="NCBI Taxonomy" id="370345"/>
    <lineage>
        <taxon>Eukaryota</taxon>
        <taxon>Metazoa</taxon>
        <taxon>Spiralia</taxon>
        <taxon>Lophotrochozoa</taxon>
        <taxon>Mollusca</taxon>
        <taxon>Gastropoda</taxon>
        <taxon>Caenogastropoda</taxon>
        <taxon>Sorbeoconcha</taxon>
        <taxon>Cerithioidea</taxon>
        <taxon>Batillariidae</taxon>
        <taxon>Batillaria</taxon>
    </lineage>
</organism>
<protein>
    <recommendedName>
        <fullName evidence="3">Transposase IS30-like HTH domain-containing protein</fullName>
    </recommendedName>
</protein>
<dbReference type="Proteomes" id="UP001519460">
    <property type="component" value="Unassembled WGS sequence"/>
</dbReference>
<evidence type="ECO:0000313" key="2">
    <source>
        <dbReference type="Proteomes" id="UP001519460"/>
    </source>
</evidence>
<gene>
    <name evidence="1" type="ORF">BaRGS_00014810</name>
</gene>
<accession>A0ABD0L316</accession>
<sequence>MPRLDNAERHLAIGMLNAGMPVQRVAATLQVHNTTIFIVSRSVWLSLEPPPTGLDKEHL</sequence>
<dbReference type="AlphaFoldDB" id="A0ABD0L316"/>
<proteinExistence type="predicted"/>
<keyword evidence="2" id="KW-1185">Reference proteome</keyword>
<comment type="caution">
    <text evidence="1">The sequence shown here is derived from an EMBL/GenBank/DDBJ whole genome shotgun (WGS) entry which is preliminary data.</text>
</comment>